<gene>
    <name evidence="2" type="ORF">AN964_13080</name>
</gene>
<proteinExistence type="predicted"/>
<feature type="transmembrane region" description="Helical" evidence="1">
    <location>
        <begin position="7"/>
        <end position="30"/>
    </location>
</feature>
<evidence type="ECO:0008006" key="4">
    <source>
        <dbReference type="Google" id="ProtNLM"/>
    </source>
</evidence>
<dbReference type="EMBL" id="LJJC01000004">
    <property type="protein sequence ID" value="KQL54333.1"/>
    <property type="molecule type" value="Genomic_DNA"/>
</dbReference>
<dbReference type="PANTHER" id="PTHR31446">
    <property type="entry name" value="ACID PHOSPHATASE/VANADIUM-DEPENDENT HALOPEROXIDASE-RELATED PROTEIN"/>
    <property type="match status" value="1"/>
</dbReference>
<dbReference type="InterPro" id="IPR036259">
    <property type="entry name" value="MFS_trans_sf"/>
</dbReference>
<keyword evidence="3" id="KW-1185">Reference proteome</keyword>
<organism evidence="2 3">
    <name type="scientific">Heyndrickxia shackletonii</name>
    <dbReference type="NCBI Taxonomy" id="157838"/>
    <lineage>
        <taxon>Bacteria</taxon>
        <taxon>Bacillati</taxon>
        <taxon>Bacillota</taxon>
        <taxon>Bacilli</taxon>
        <taxon>Bacillales</taxon>
        <taxon>Bacillaceae</taxon>
        <taxon>Heyndrickxia</taxon>
    </lineage>
</organism>
<dbReference type="Proteomes" id="UP000051888">
    <property type="component" value="Unassembled WGS sequence"/>
</dbReference>
<evidence type="ECO:0000313" key="3">
    <source>
        <dbReference type="Proteomes" id="UP000051888"/>
    </source>
</evidence>
<dbReference type="InterPro" id="IPR003832">
    <property type="entry name" value="DUF212"/>
</dbReference>
<accession>A0A0Q3WYE4</accession>
<protein>
    <recommendedName>
        <fullName evidence="4">Divergent PAP2 family protein</fullName>
    </recommendedName>
</protein>
<dbReference type="PANTHER" id="PTHR31446:SF29">
    <property type="entry name" value="ACID PHOSPHATASE_VANADIUM-DEPENDENT HALOPEROXIDASE-RELATED PROTEIN"/>
    <property type="match status" value="1"/>
</dbReference>
<dbReference type="Pfam" id="PF02681">
    <property type="entry name" value="DUF212"/>
    <property type="match status" value="1"/>
</dbReference>
<feature type="transmembrane region" description="Helical" evidence="1">
    <location>
        <begin position="50"/>
        <end position="83"/>
    </location>
</feature>
<keyword evidence="1" id="KW-0472">Membrane</keyword>
<reference evidence="2 3" key="1">
    <citation type="submission" date="2015-09" db="EMBL/GenBank/DDBJ databases">
        <title>Genome sequencing project for genomic taxonomy and phylogenomics of Bacillus-like bacteria.</title>
        <authorList>
            <person name="Liu B."/>
            <person name="Wang J."/>
            <person name="Zhu Y."/>
            <person name="Liu G."/>
            <person name="Chen Q."/>
            <person name="Chen Z."/>
            <person name="Lan J."/>
            <person name="Che J."/>
            <person name="Ge C."/>
            <person name="Shi H."/>
            <person name="Pan Z."/>
            <person name="Liu X."/>
        </authorList>
    </citation>
    <scope>NUCLEOTIDE SEQUENCE [LARGE SCALE GENOMIC DNA]</scope>
    <source>
        <strain evidence="2 3">LMG 18435</strain>
    </source>
</reference>
<keyword evidence="1" id="KW-0812">Transmembrane</keyword>
<feature type="transmembrane region" description="Helical" evidence="1">
    <location>
        <begin position="139"/>
        <end position="157"/>
    </location>
</feature>
<dbReference type="PATRIC" id="fig|157838.3.peg.2905"/>
<evidence type="ECO:0000256" key="1">
    <source>
        <dbReference type="SAM" id="Phobius"/>
    </source>
</evidence>
<dbReference type="OrthoDB" id="9792681at2"/>
<dbReference type="RefSeq" id="WP_055740103.1">
    <property type="nucleotide sequence ID" value="NZ_JAAIWL010000034.1"/>
</dbReference>
<evidence type="ECO:0000313" key="2">
    <source>
        <dbReference type="EMBL" id="KQL54333.1"/>
    </source>
</evidence>
<sequence>MSLFSNYPLIAAFVSIIFAQVVKVPLYFVTNRTWNVGLAFSSGSMPSSHSAAVASLSTAIGIVNGIASTSFAIAVVISSIIMFDAAGVRRHAGNQAIVLNRLMKEFNEFVQEMRAKPKNSSQDQREALKELLGHRPIEVFVGAIVGICISFILYFVYF</sequence>
<dbReference type="AlphaFoldDB" id="A0A0Q3WYE4"/>
<dbReference type="SUPFAM" id="SSF103473">
    <property type="entry name" value="MFS general substrate transporter"/>
    <property type="match status" value="1"/>
</dbReference>
<comment type="caution">
    <text evidence="2">The sequence shown here is derived from an EMBL/GenBank/DDBJ whole genome shotgun (WGS) entry which is preliminary data.</text>
</comment>
<dbReference type="STRING" id="157838.AN964_13080"/>
<name>A0A0Q3WYE4_9BACI</name>
<keyword evidence="1" id="KW-1133">Transmembrane helix</keyword>